<gene>
    <name evidence="3" type="ORF">GPJ59_34905</name>
</gene>
<evidence type="ECO:0000313" key="4">
    <source>
        <dbReference type="Proteomes" id="UP000812013"/>
    </source>
</evidence>
<dbReference type="EMBL" id="WTFF01000516">
    <property type="protein sequence ID" value="MBW5486887.1"/>
    <property type="molecule type" value="Genomic_DNA"/>
</dbReference>
<keyword evidence="2" id="KW-0812">Transmembrane</keyword>
<feature type="non-terminal residue" evidence="3">
    <location>
        <position position="417"/>
    </location>
</feature>
<evidence type="ECO:0000313" key="3">
    <source>
        <dbReference type="EMBL" id="MBW5486887.1"/>
    </source>
</evidence>
<sequence length="417" mass="43971">MAHHFATATPEPPGTRSRPASGAVGRRRDLTLLAAVAAAYALAQIVLVVPGTGLGWDETVYVSQVSRDAPAAFFSAPRARGITYLVAPVAALTTSVAVLRVWFAVLATAALLLCLWVWRRLLPAPVVALAGGLFAGLWVTLFYGPQAMPNLWVAFAALFATGCFLRAARDPGDRLALAGIAGGVAFAALMRPPDAVWLALPLACAVAVVPGWRRPALLLALAAGAVVGGAEWVVEAELRYGGLISRLHRAGEIQGGFGWHPAFADQLRSLDGRTLCRPCDVPWRRPVTGLWWFALPPLVVGGAVTAYRARRPGPVLLPALVAACLAAPYLLFVDYAAARFLLPAYALAAIPVAVCLARLFAVGRARSHLLTGLCLALVAEELAGQLAVADDAADRSRADRRAFNAAVPALRRLEQLS</sequence>
<keyword evidence="2" id="KW-0472">Membrane</keyword>
<feature type="transmembrane region" description="Helical" evidence="2">
    <location>
        <begin position="97"/>
        <end position="118"/>
    </location>
</feature>
<evidence type="ECO:0008006" key="5">
    <source>
        <dbReference type="Google" id="ProtNLM"/>
    </source>
</evidence>
<dbReference type="RefSeq" id="WP_219672082.1">
    <property type="nucleotide sequence ID" value="NZ_WTFF01000516.1"/>
</dbReference>
<reference evidence="3 4" key="1">
    <citation type="submission" date="2019-12" db="EMBL/GenBank/DDBJ databases">
        <title>Genome sequence of Streptomyces bambusae.</title>
        <authorList>
            <person name="Bansal K."/>
            <person name="Choksket S."/>
            <person name="Korpole S."/>
            <person name="Patil P.B."/>
        </authorList>
    </citation>
    <scope>NUCLEOTIDE SEQUENCE [LARGE SCALE GENOMIC DNA]</scope>
    <source>
        <strain evidence="3 4">SK60</strain>
    </source>
</reference>
<feature type="transmembrane region" description="Helical" evidence="2">
    <location>
        <begin position="316"/>
        <end position="338"/>
    </location>
</feature>
<comment type="caution">
    <text evidence="3">The sequence shown here is derived from an EMBL/GenBank/DDBJ whole genome shotgun (WGS) entry which is preliminary data.</text>
</comment>
<feature type="transmembrane region" description="Helical" evidence="2">
    <location>
        <begin position="217"/>
        <end position="234"/>
    </location>
</feature>
<dbReference type="Proteomes" id="UP000812013">
    <property type="component" value="Unassembled WGS sequence"/>
</dbReference>
<feature type="transmembrane region" description="Helical" evidence="2">
    <location>
        <begin position="175"/>
        <end position="190"/>
    </location>
</feature>
<protein>
    <recommendedName>
        <fullName evidence="5">Integral membrane protein</fullName>
    </recommendedName>
</protein>
<feature type="transmembrane region" description="Helical" evidence="2">
    <location>
        <begin position="125"/>
        <end position="144"/>
    </location>
</feature>
<feature type="transmembrane region" description="Helical" evidence="2">
    <location>
        <begin position="150"/>
        <end position="168"/>
    </location>
</feature>
<feature type="transmembrane region" description="Helical" evidence="2">
    <location>
        <begin position="30"/>
        <end position="49"/>
    </location>
</feature>
<keyword evidence="4" id="KW-1185">Reference proteome</keyword>
<organism evidence="3 4">
    <name type="scientific">Streptomyces bambusae</name>
    <dbReference type="NCBI Taxonomy" id="1550616"/>
    <lineage>
        <taxon>Bacteria</taxon>
        <taxon>Bacillati</taxon>
        <taxon>Actinomycetota</taxon>
        <taxon>Actinomycetes</taxon>
        <taxon>Kitasatosporales</taxon>
        <taxon>Streptomycetaceae</taxon>
        <taxon>Streptomyces</taxon>
    </lineage>
</organism>
<proteinExistence type="predicted"/>
<accession>A0ABS6ZGK7</accession>
<evidence type="ECO:0000256" key="2">
    <source>
        <dbReference type="SAM" id="Phobius"/>
    </source>
</evidence>
<evidence type="ECO:0000256" key="1">
    <source>
        <dbReference type="SAM" id="MobiDB-lite"/>
    </source>
</evidence>
<keyword evidence="2" id="KW-1133">Transmembrane helix</keyword>
<feature type="transmembrane region" description="Helical" evidence="2">
    <location>
        <begin position="344"/>
        <end position="361"/>
    </location>
</feature>
<name>A0ABS6ZGK7_9ACTN</name>
<feature type="transmembrane region" description="Helical" evidence="2">
    <location>
        <begin position="196"/>
        <end position="212"/>
    </location>
</feature>
<feature type="region of interest" description="Disordered" evidence="1">
    <location>
        <begin position="1"/>
        <end position="23"/>
    </location>
</feature>
<feature type="transmembrane region" description="Helical" evidence="2">
    <location>
        <begin position="290"/>
        <end position="309"/>
    </location>
</feature>